<dbReference type="OrthoDB" id="5428863at2759"/>
<protein>
    <submittedName>
        <fullName evidence="2">Heterokaryon incompatibility protein-domain-containing protein</fullName>
    </submittedName>
</protein>
<proteinExistence type="predicted"/>
<accession>A0A9P9AK94</accession>
<evidence type="ECO:0000313" key="2">
    <source>
        <dbReference type="EMBL" id="KAH6886916.1"/>
    </source>
</evidence>
<feature type="domain" description="Heterokaryon incompatibility" evidence="1">
    <location>
        <begin position="186"/>
        <end position="322"/>
    </location>
</feature>
<keyword evidence="3" id="KW-1185">Reference proteome</keyword>
<dbReference type="InterPro" id="IPR010730">
    <property type="entry name" value="HET"/>
</dbReference>
<name>A0A9P9AK94_9HYPO</name>
<dbReference type="EMBL" id="JAGPYM010000015">
    <property type="protein sequence ID" value="KAH6886916.1"/>
    <property type="molecule type" value="Genomic_DNA"/>
</dbReference>
<gene>
    <name evidence="2" type="ORF">B0T10DRAFT_490491</name>
</gene>
<dbReference type="PANTHER" id="PTHR33112">
    <property type="entry name" value="DOMAIN PROTEIN, PUTATIVE-RELATED"/>
    <property type="match status" value="1"/>
</dbReference>
<dbReference type="Pfam" id="PF06985">
    <property type="entry name" value="HET"/>
    <property type="match status" value="1"/>
</dbReference>
<dbReference type="AlphaFoldDB" id="A0A9P9AK94"/>
<dbReference type="Proteomes" id="UP000777438">
    <property type="component" value="Unassembled WGS sequence"/>
</dbReference>
<organism evidence="2 3">
    <name type="scientific">Thelonectria olida</name>
    <dbReference type="NCBI Taxonomy" id="1576542"/>
    <lineage>
        <taxon>Eukaryota</taxon>
        <taxon>Fungi</taxon>
        <taxon>Dikarya</taxon>
        <taxon>Ascomycota</taxon>
        <taxon>Pezizomycotina</taxon>
        <taxon>Sordariomycetes</taxon>
        <taxon>Hypocreomycetidae</taxon>
        <taxon>Hypocreales</taxon>
        <taxon>Nectriaceae</taxon>
        <taxon>Thelonectria</taxon>
    </lineage>
</organism>
<dbReference type="PANTHER" id="PTHR33112:SF1">
    <property type="entry name" value="HETEROKARYON INCOMPATIBILITY DOMAIN-CONTAINING PROTEIN"/>
    <property type="match status" value="1"/>
</dbReference>
<evidence type="ECO:0000259" key="1">
    <source>
        <dbReference type="Pfam" id="PF06985"/>
    </source>
</evidence>
<evidence type="ECO:0000313" key="3">
    <source>
        <dbReference type="Proteomes" id="UP000777438"/>
    </source>
</evidence>
<reference evidence="2 3" key="1">
    <citation type="journal article" date="2021" name="Nat. Commun.">
        <title>Genetic determinants of endophytism in the Arabidopsis root mycobiome.</title>
        <authorList>
            <person name="Mesny F."/>
            <person name="Miyauchi S."/>
            <person name="Thiergart T."/>
            <person name="Pickel B."/>
            <person name="Atanasova L."/>
            <person name="Karlsson M."/>
            <person name="Huettel B."/>
            <person name="Barry K.W."/>
            <person name="Haridas S."/>
            <person name="Chen C."/>
            <person name="Bauer D."/>
            <person name="Andreopoulos W."/>
            <person name="Pangilinan J."/>
            <person name="LaButti K."/>
            <person name="Riley R."/>
            <person name="Lipzen A."/>
            <person name="Clum A."/>
            <person name="Drula E."/>
            <person name="Henrissat B."/>
            <person name="Kohler A."/>
            <person name="Grigoriev I.V."/>
            <person name="Martin F.M."/>
            <person name="Hacquard S."/>
        </authorList>
    </citation>
    <scope>NUCLEOTIDE SEQUENCE [LARGE SCALE GENOMIC DNA]</scope>
    <source>
        <strain evidence="2 3">MPI-CAGE-CH-0241</strain>
    </source>
</reference>
<sequence>MTVFADNQLESLCSRCQSIDLEHLLRELPLQDLTEPDPALIFDRIPGWANSSCPLCSFFLDMVPLNERDTCKSIYIYRTRKAWRNGSTNVTPLNNPDMTPRTTLVIRTHAVDDLTGLRSNDRPFVNYSKSAETPVLIDHERVDYAPLATWFKLIRDIPRESMDVLPVSVIDCHKREIVPVRGPCDYVALSYVWGPAAVQEAASKGNSLPSRLPRTVEDAMTVVKELGLRYLWVDRYCLDQSNKAQFKAQLDQMADIYRHALLTIIGAAGSDADYGLPGVSSRSRIKQPRIKIGDYIFWSSMTCPRKLVLDSTWMTRAWTYQEGVFSWNWIAFTDEQVFFQRSNKEWANMERWWKTSSEMFPHGGLGADPNCPLLQMYDNVWKNEGAIHQLLGQYTTRKLTYQSDALNGTLGLLKRCENGPYCMNHYFGIPILGPLINHRKAIGRDPSRSWTLTEAFLVNLCWKTTGTGPRRSEFPSWSWAGWRAVYASPAHSLIHLGLFIKSVAKVKLSVQTKHGLTDWESMCKNMNWDVYEDFKSLPQEMFMHASTVPLTVCRDPRASDGSLDGHAADLVLMTWCAMFSDKECDVLIEVNLVDEVVQSTILKSGSQSLKGILLRQLAPQLKVEEYSYHENQIWAFALVVLEGKDGATRVGSLELRPDNYFVRWKQRVEHSDVKDDRCWVGGNQKEYVDCGECRSKALEVLVGRQKDELIKLL</sequence>
<comment type="caution">
    <text evidence="2">The sequence shown here is derived from an EMBL/GenBank/DDBJ whole genome shotgun (WGS) entry which is preliminary data.</text>
</comment>